<accession>A0A1J4L098</accession>
<reference evidence="1" key="1">
    <citation type="submission" date="2016-10" db="EMBL/GenBank/DDBJ databases">
        <authorList>
            <person name="Benchimol M."/>
            <person name="Almeida L.G."/>
            <person name="Vasconcelos A.T."/>
            <person name="Perreira-Neves A."/>
            <person name="Rosa I.A."/>
            <person name="Tasca T."/>
            <person name="Bogo M.R."/>
            <person name="de Souza W."/>
        </authorList>
    </citation>
    <scope>NUCLEOTIDE SEQUENCE [LARGE SCALE GENOMIC DNA]</scope>
    <source>
        <strain evidence="1">K</strain>
    </source>
</reference>
<organism evidence="1 2">
    <name type="scientific">Tritrichomonas foetus</name>
    <dbReference type="NCBI Taxonomy" id="1144522"/>
    <lineage>
        <taxon>Eukaryota</taxon>
        <taxon>Metamonada</taxon>
        <taxon>Parabasalia</taxon>
        <taxon>Tritrichomonadida</taxon>
        <taxon>Tritrichomonadidae</taxon>
        <taxon>Tritrichomonas</taxon>
    </lineage>
</organism>
<dbReference type="VEuPathDB" id="TrichDB:TRFO_12806"/>
<dbReference type="RefSeq" id="XP_068370063.1">
    <property type="nucleotide sequence ID" value="XM_068496861.1"/>
</dbReference>
<gene>
    <name evidence="1" type="ORF">TRFO_12806</name>
</gene>
<dbReference type="GeneID" id="94831565"/>
<proteinExistence type="predicted"/>
<evidence type="ECO:0008006" key="3">
    <source>
        <dbReference type="Google" id="ProtNLM"/>
    </source>
</evidence>
<evidence type="ECO:0000313" key="1">
    <source>
        <dbReference type="EMBL" id="OHT16927.1"/>
    </source>
</evidence>
<evidence type="ECO:0000313" key="2">
    <source>
        <dbReference type="Proteomes" id="UP000179807"/>
    </source>
</evidence>
<comment type="caution">
    <text evidence="1">The sequence shown here is derived from an EMBL/GenBank/DDBJ whole genome shotgun (WGS) entry which is preliminary data.</text>
</comment>
<protein>
    <recommendedName>
        <fullName evidence="3">Importin N-terminal domain-containing protein</fullName>
    </recommendedName>
</protein>
<dbReference type="SUPFAM" id="SSF48371">
    <property type="entry name" value="ARM repeat"/>
    <property type="match status" value="1"/>
</dbReference>
<keyword evidence="2" id="KW-1185">Reference proteome</keyword>
<name>A0A1J4L098_9EUKA</name>
<dbReference type="Proteomes" id="UP000179807">
    <property type="component" value="Unassembled WGS sequence"/>
</dbReference>
<dbReference type="EMBL" id="MLAK01000057">
    <property type="protein sequence ID" value="OHT16927.1"/>
    <property type="molecule type" value="Genomic_DNA"/>
</dbReference>
<sequence length="868" mass="96982">MDAFIHALTTCDPQTPEGHQSEINLVKLRDENPVLFIQFLTQVFLSANSINGKALSLAIVISRTVLPRKIPIHGNPISNFPLADIDNLLNSLFALFSHPSDEIRLHASVTFGHFAMFRLHDDQNANNYLNTLIQPFSTANAQNPNEPLISSCATALDRILRELKLSDNQKVLIFNSTFSHICSDYCSNMTRVIVIPFLSEFMNDIPFLIGSNLPLFAQNIEKLAANGFVADTVFLFLSDVVKLSYEMLQFMPNIIEISSFYLSNSNLIKNQTNNQLIPPTCHENNQFLMNMMNFDRNNENLVLNILRFWICVSSNESDNSSCFHLASKAMPSHFPLFFNIFVTSFETVNNNSDFCVKIEDWNLYSASYVAIARFVQSDLNHALNILQPILSTEGTPPIITLHIIYTLLIADYREITGLALQMAHNSLGSGSNRLINHGLLIINELVLQSFHTNQTINNDNQINASVSREGTTDLPLNDFLNIGLRQLVSKDSVVCSNAAMLIMTLIDKMESITPKSSVSAVMQPLLQIISSSQEPFVISTTINLITPVVKTLDLSDSMTLFPTVLQIAQIAISQSYDEEIISSLLTLLANILNSIKNIFYNPDQNQEAILHFNNNFAGEIFKFAASVIEMNSCLPAAFRLLSVFCIVHQGFFNENFLQSTLNFVDATLKESQNYQDINAALTYLGILVPRCGNKIEIVLQFIPQCFYLLTLPEISHFVAPKIFEALSAIFFHCPNSILSFTDNIADFIDEASDLMLQPIDDDDVSLSYASSVAEITALNLINGNREKMIPIALKVINEISKIDQFTTSLLIGFVDIVRVLSDMLPTEKIAQIVHSPAINNVLKIAHENGDPQMKQDVQKIIQKASQQS</sequence>
<dbReference type="AlphaFoldDB" id="A0A1J4L098"/>
<dbReference type="InterPro" id="IPR016024">
    <property type="entry name" value="ARM-type_fold"/>
</dbReference>